<accession>A0A101GK61</accession>
<gene>
    <name evidence="2" type="ORF">XD82_1735</name>
</gene>
<protein>
    <submittedName>
        <fullName evidence="2">Uncharacterized protein</fullName>
    </submittedName>
</protein>
<keyword evidence="1" id="KW-0812">Transmembrane</keyword>
<organism evidence="2 3">
    <name type="scientific">Methanoculleus marisnigri</name>
    <dbReference type="NCBI Taxonomy" id="2198"/>
    <lineage>
        <taxon>Archaea</taxon>
        <taxon>Methanobacteriati</taxon>
        <taxon>Methanobacteriota</taxon>
        <taxon>Stenosarchaea group</taxon>
        <taxon>Methanomicrobia</taxon>
        <taxon>Methanomicrobiales</taxon>
        <taxon>Methanomicrobiaceae</taxon>
        <taxon>Methanoculleus</taxon>
    </lineage>
</organism>
<dbReference type="Proteomes" id="UP000054323">
    <property type="component" value="Unassembled WGS sequence"/>
</dbReference>
<evidence type="ECO:0000313" key="3">
    <source>
        <dbReference type="Proteomes" id="UP000054323"/>
    </source>
</evidence>
<comment type="caution">
    <text evidence="2">The sequence shown here is derived from an EMBL/GenBank/DDBJ whole genome shotgun (WGS) entry which is preliminary data.</text>
</comment>
<evidence type="ECO:0000313" key="2">
    <source>
        <dbReference type="EMBL" id="KUK59963.1"/>
    </source>
</evidence>
<dbReference type="AlphaFoldDB" id="A0A101GK61"/>
<dbReference type="EMBL" id="LGGD01000269">
    <property type="protein sequence ID" value="KUK59963.1"/>
    <property type="molecule type" value="Genomic_DNA"/>
</dbReference>
<reference evidence="3" key="1">
    <citation type="journal article" date="2015" name="MBio">
        <title>Genome-Resolved Metagenomic Analysis Reveals Roles for Candidate Phyla and Other Microbial Community Members in Biogeochemical Transformations in Oil Reservoirs.</title>
        <authorList>
            <person name="Hu P."/>
            <person name="Tom L."/>
            <person name="Singh A."/>
            <person name="Thomas B.C."/>
            <person name="Baker B.J."/>
            <person name="Piceno Y.M."/>
            <person name="Andersen G.L."/>
            <person name="Banfield J.F."/>
        </authorList>
    </citation>
    <scope>NUCLEOTIDE SEQUENCE [LARGE SCALE GENOMIC DNA]</scope>
</reference>
<proteinExistence type="predicted"/>
<sequence>MSAPNPGDWVGVAAVVAVPVGVVSVPVGVAVTLPVGCVVAVASITLKVAVAVVSVSMDSTLTMYWSGLKLAPSTSKDHVLAPSPCWTVVTPATEPKPEASLLVVGWNAAEVTWMFSVSPTARLVVPVIVNLLPAALSPIASMKNPCR</sequence>
<keyword evidence="1" id="KW-1133">Transmembrane helix</keyword>
<evidence type="ECO:0000256" key="1">
    <source>
        <dbReference type="SAM" id="Phobius"/>
    </source>
</evidence>
<keyword evidence="1" id="KW-0472">Membrane</keyword>
<name>A0A101GK61_9EURY</name>
<feature type="transmembrane region" description="Helical" evidence="1">
    <location>
        <begin position="12"/>
        <end position="41"/>
    </location>
</feature>